<accession>A0A1M5ZBD7</accession>
<reference evidence="2 3" key="1">
    <citation type="submission" date="2016-11" db="EMBL/GenBank/DDBJ databases">
        <authorList>
            <person name="Jaros S."/>
            <person name="Januszkiewicz K."/>
            <person name="Wedrychowicz H."/>
        </authorList>
    </citation>
    <scope>NUCLEOTIDE SEQUENCE [LARGE SCALE GENOMIC DNA]</scope>
    <source>
        <strain evidence="2 3">DSM 6191</strain>
    </source>
</reference>
<proteinExistence type="predicted"/>
<organism evidence="2 3">
    <name type="scientific">Clostridium intestinale DSM 6191</name>
    <dbReference type="NCBI Taxonomy" id="1121320"/>
    <lineage>
        <taxon>Bacteria</taxon>
        <taxon>Bacillati</taxon>
        <taxon>Bacillota</taxon>
        <taxon>Clostridia</taxon>
        <taxon>Eubacteriales</taxon>
        <taxon>Clostridiaceae</taxon>
        <taxon>Clostridium</taxon>
    </lineage>
</organism>
<dbReference type="EMBL" id="FQXU01000008">
    <property type="protein sequence ID" value="SHI21534.1"/>
    <property type="molecule type" value="Genomic_DNA"/>
</dbReference>
<name>A0A1M5ZBD7_9CLOT</name>
<sequence length="149" mass="17351">MQRKTLSISIGIVISLLLAINVFTYVTLTRKPKVYNMTVVTEDLVLKDLTLVSFNKYLYLDKGSYLEKKEINKNISDIIIVAEIDGNSIEFPAEKEFTEERYYLNTTKFIKSNIDKESILKISIKYNMDGIQKEFHDNIKIINNRVKDM</sequence>
<evidence type="ECO:0000313" key="2">
    <source>
        <dbReference type="EMBL" id="SHI21534.1"/>
    </source>
</evidence>
<keyword evidence="1" id="KW-0812">Transmembrane</keyword>
<evidence type="ECO:0000313" key="3">
    <source>
        <dbReference type="Proteomes" id="UP000184241"/>
    </source>
</evidence>
<gene>
    <name evidence="2" type="ORF">SAMN02745941_02739</name>
</gene>
<feature type="transmembrane region" description="Helical" evidence="1">
    <location>
        <begin position="6"/>
        <end position="28"/>
    </location>
</feature>
<keyword evidence="1" id="KW-0472">Membrane</keyword>
<dbReference type="Proteomes" id="UP000184241">
    <property type="component" value="Unassembled WGS sequence"/>
</dbReference>
<evidence type="ECO:0000256" key="1">
    <source>
        <dbReference type="SAM" id="Phobius"/>
    </source>
</evidence>
<dbReference type="AlphaFoldDB" id="A0A1M5ZBD7"/>
<keyword evidence="1" id="KW-1133">Transmembrane helix</keyword>
<dbReference type="RefSeq" id="WP_073020241.1">
    <property type="nucleotide sequence ID" value="NZ_FQXU01000008.1"/>
</dbReference>
<protein>
    <submittedName>
        <fullName evidence="2">Uncharacterized protein</fullName>
    </submittedName>
</protein>